<dbReference type="GO" id="GO:0003777">
    <property type="term" value="F:microtubule motor activity"/>
    <property type="evidence" value="ECO:0007669"/>
    <property type="project" value="InterPro"/>
</dbReference>
<dbReference type="PANTHER" id="PTHR47969">
    <property type="entry name" value="CHROMOSOME-ASSOCIATED KINESIN KIF4A-RELATED"/>
    <property type="match status" value="1"/>
</dbReference>
<dbReference type="InParanoid" id="E4WSI7"/>
<feature type="domain" description="Kinesin motor" evidence="10">
    <location>
        <begin position="3"/>
        <end position="319"/>
    </location>
</feature>
<comment type="similarity">
    <text evidence="7 8">Belongs to the TRAFAC class myosin-kinesin ATPase superfamily. Kinesin family.</text>
</comment>
<dbReference type="SMART" id="SM00129">
    <property type="entry name" value="KISc"/>
    <property type="match status" value="1"/>
</dbReference>
<keyword evidence="8" id="KW-0493">Microtubule</keyword>
<dbReference type="InterPro" id="IPR001752">
    <property type="entry name" value="Kinesin_motor_dom"/>
</dbReference>
<keyword evidence="4 7" id="KW-0067">ATP-binding</keyword>
<evidence type="ECO:0000313" key="11">
    <source>
        <dbReference type="EMBL" id="CBY20720.1"/>
    </source>
</evidence>
<evidence type="ECO:0000256" key="8">
    <source>
        <dbReference type="RuleBase" id="RU000394"/>
    </source>
</evidence>
<dbReference type="GO" id="GO:0005875">
    <property type="term" value="C:microtubule associated complex"/>
    <property type="evidence" value="ECO:0007669"/>
    <property type="project" value="TreeGrafter"/>
</dbReference>
<evidence type="ECO:0000256" key="5">
    <source>
        <dbReference type="ARBA" id="ARBA00023054"/>
    </source>
</evidence>
<dbReference type="GO" id="GO:0006281">
    <property type="term" value="P:DNA repair"/>
    <property type="evidence" value="ECO:0007669"/>
    <property type="project" value="InterPro"/>
</dbReference>
<dbReference type="InterPro" id="IPR003583">
    <property type="entry name" value="Hlx-hairpin-Hlx_DNA-bd_motif"/>
</dbReference>
<evidence type="ECO:0000259" key="10">
    <source>
        <dbReference type="PROSITE" id="PS50067"/>
    </source>
</evidence>
<organism evidence="11">
    <name type="scientific">Oikopleura dioica</name>
    <name type="common">Tunicate</name>
    <dbReference type="NCBI Taxonomy" id="34765"/>
    <lineage>
        <taxon>Eukaryota</taxon>
        <taxon>Metazoa</taxon>
        <taxon>Chordata</taxon>
        <taxon>Tunicata</taxon>
        <taxon>Appendicularia</taxon>
        <taxon>Copelata</taxon>
        <taxon>Oikopleuridae</taxon>
        <taxon>Oikopleura</taxon>
    </lineage>
</organism>
<dbReference type="GO" id="GO:0008017">
    <property type="term" value="F:microtubule binding"/>
    <property type="evidence" value="ECO:0007669"/>
    <property type="project" value="InterPro"/>
</dbReference>
<dbReference type="OrthoDB" id="3176171at2759"/>
<protein>
    <recommendedName>
        <fullName evidence="8">Kinesin-like protein</fullName>
    </recommendedName>
</protein>
<dbReference type="PROSITE" id="PS00411">
    <property type="entry name" value="KINESIN_MOTOR_1"/>
    <property type="match status" value="1"/>
</dbReference>
<evidence type="ECO:0000313" key="12">
    <source>
        <dbReference type="Proteomes" id="UP000001307"/>
    </source>
</evidence>
<keyword evidence="6" id="KW-0206">Cytoskeleton</keyword>
<dbReference type="InterPro" id="IPR027640">
    <property type="entry name" value="Kinesin-like_fam"/>
</dbReference>
<keyword evidence="5 9" id="KW-0175">Coiled coil</keyword>
<dbReference type="InterPro" id="IPR036961">
    <property type="entry name" value="Kinesin_motor_dom_sf"/>
</dbReference>
<dbReference type="SUPFAM" id="SSF52540">
    <property type="entry name" value="P-loop containing nucleoside triphosphate hydrolases"/>
    <property type="match status" value="1"/>
</dbReference>
<dbReference type="GO" id="GO:0003677">
    <property type="term" value="F:DNA binding"/>
    <property type="evidence" value="ECO:0007669"/>
    <property type="project" value="InterPro"/>
</dbReference>
<keyword evidence="12" id="KW-1185">Reference proteome</keyword>
<evidence type="ECO:0000256" key="4">
    <source>
        <dbReference type="ARBA" id="ARBA00022840"/>
    </source>
</evidence>
<keyword evidence="2" id="KW-0963">Cytoplasm</keyword>
<dbReference type="Gene3D" id="3.40.850.10">
    <property type="entry name" value="Kinesin motor domain"/>
    <property type="match status" value="1"/>
</dbReference>
<evidence type="ECO:0000256" key="6">
    <source>
        <dbReference type="ARBA" id="ARBA00023212"/>
    </source>
</evidence>
<dbReference type="InterPro" id="IPR019821">
    <property type="entry name" value="Kinesin_motor_CS"/>
</dbReference>
<feature type="coiled-coil region" evidence="9">
    <location>
        <begin position="354"/>
        <end position="403"/>
    </location>
</feature>
<dbReference type="PRINTS" id="PR00380">
    <property type="entry name" value="KINESINHEAVY"/>
</dbReference>
<sequence>MSALEVILRLRPTKSEAVGLYKKDSRTVILKSKSGNQEEYKFERVYDTDDSQQTIYGENVCHLVTKVLDGVNVSVLAYGPTGTGKTYTIEGESVSGKEGIIPRAALELCKKVRHLSDDSLLTISCMEVYNEKIIDLLNNDPKPDLKLFEDAQGLIEVEGLTKLTLNSFDDFRNLFLLAKERRTVGATSLNEKSSRSHAIWRFRVNRKIGTGSDAIDREAKIDLVDLAGSEDNRKTLSTDQRFIESTKINLSLTVLKRVIKSVAAKEKNIPTRESKLTRLLRDAFGGNAHTLLILNVGPEEENLRDSSASLDFSTVAKQVLNSPFEGLSMTTPKKTSRMPLELNRTPTSPFAGRMREFNDSIERHKNKILVMKKENRQKAISLKSNLIKELKATEKENNEKIARGSQEKIPSEPALKILKSSGKYQNVIDYLNVGENLTRLEGVGPKTAQKIRDSRPIKDFAHFVKIFGETRATKAAACFVPE</sequence>
<comment type="subcellular location">
    <subcellularLocation>
        <location evidence="1">Cytoplasm</location>
        <location evidence="1">Cytoskeleton</location>
    </subcellularLocation>
</comment>
<dbReference type="GO" id="GO:0051231">
    <property type="term" value="P:spindle elongation"/>
    <property type="evidence" value="ECO:0007669"/>
    <property type="project" value="TreeGrafter"/>
</dbReference>
<dbReference type="EMBL" id="FN653015">
    <property type="protein sequence ID" value="CBY20720.1"/>
    <property type="molecule type" value="Genomic_DNA"/>
</dbReference>
<feature type="binding site" evidence="7">
    <location>
        <begin position="79"/>
        <end position="86"/>
    </location>
    <ligand>
        <name>ATP</name>
        <dbReference type="ChEBI" id="CHEBI:30616"/>
    </ligand>
</feature>
<evidence type="ECO:0000256" key="2">
    <source>
        <dbReference type="ARBA" id="ARBA00022490"/>
    </source>
</evidence>
<dbReference type="GO" id="GO:0007052">
    <property type="term" value="P:mitotic spindle organization"/>
    <property type="evidence" value="ECO:0007669"/>
    <property type="project" value="TreeGrafter"/>
</dbReference>
<dbReference type="Pfam" id="PF00225">
    <property type="entry name" value="Kinesin"/>
    <property type="match status" value="1"/>
</dbReference>
<accession>E4WSI7</accession>
<keyword evidence="3 7" id="KW-0547">Nucleotide-binding</keyword>
<evidence type="ECO:0000256" key="9">
    <source>
        <dbReference type="SAM" id="Coils"/>
    </source>
</evidence>
<evidence type="ECO:0000256" key="1">
    <source>
        <dbReference type="ARBA" id="ARBA00004245"/>
    </source>
</evidence>
<dbReference type="PANTHER" id="PTHR47969:SF15">
    <property type="entry name" value="CHROMOSOME-ASSOCIATED KINESIN KIF4A-RELATED"/>
    <property type="match status" value="1"/>
</dbReference>
<dbReference type="Proteomes" id="UP000001307">
    <property type="component" value="Unassembled WGS sequence"/>
</dbReference>
<proteinExistence type="inferred from homology"/>
<keyword evidence="7 8" id="KW-0505">Motor protein</keyword>
<dbReference type="GO" id="GO:0005524">
    <property type="term" value="F:ATP binding"/>
    <property type="evidence" value="ECO:0007669"/>
    <property type="project" value="UniProtKB-UniRule"/>
</dbReference>
<dbReference type="GO" id="GO:0005874">
    <property type="term" value="C:microtubule"/>
    <property type="evidence" value="ECO:0007669"/>
    <property type="project" value="UniProtKB-KW"/>
</dbReference>
<dbReference type="PROSITE" id="PS50067">
    <property type="entry name" value="KINESIN_MOTOR_2"/>
    <property type="match status" value="1"/>
</dbReference>
<reference evidence="11" key="1">
    <citation type="journal article" date="2010" name="Science">
        <title>Plasticity of animal genome architecture unmasked by rapid evolution of a pelagic tunicate.</title>
        <authorList>
            <person name="Denoeud F."/>
            <person name="Henriet S."/>
            <person name="Mungpakdee S."/>
            <person name="Aury J.M."/>
            <person name="Da Silva C."/>
            <person name="Brinkmann H."/>
            <person name="Mikhaleva J."/>
            <person name="Olsen L.C."/>
            <person name="Jubin C."/>
            <person name="Canestro C."/>
            <person name="Bouquet J.M."/>
            <person name="Danks G."/>
            <person name="Poulain J."/>
            <person name="Campsteijn C."/>
            <person name="Adamski M."/>
            <person name="Cross I."/>
            <person name="Yadetie F."/>
            <person name="Muffato M."/>
            <person name="Louis A."/>
            <person name="Butcher S."/>
            <person name="Tsagkogeorga G."/>
            <person name="Konrad A."/>
            <person name="Singh S."/>
            <person name="Jensen M.F."/>
            <person name="Cong E.H."/>
            <person name="Eikeseth-Otteraa H."/>
            <person name="Noel B."/>
            <person name="Anthouard V."/>
            <person name="Porcel B.M."/>
            <person name="Kachouri-Lafond R."/>
            <person name="Nishino A."/>
            <person name="Ugolini M."/>
            <person name="Chourrout P."/>
            <person name="Nishida H."/>
            <person name="Aasland R."/>
            <person name="Huzurbazar S."/>
            <person name="Westhof E."/>
            <person name="Delsuc F."/>
            <person name="Lehrach H."/>
            <person name="Reinhardt R."/>
            <person name="Weissenbach J."/>
            <person name="Roy S.W."/>
            <person name="Artiguenave F."/>
            <person name="Postlethwait J.H."/>
            <person name="Manak J.R."/>
            <person name="Thompson E.M."/>
            <person name="Jaillon O."/>
            <person name="Du Pasquier L."/>
            <person name="Boudinot P."/>
            <person name="Liberles D.A."/>
            <person name="Volff J.N."/>
            <person name="Philippe H."/>
            <person name="Lenhard B."/>
            <person name="Roest Crollius H."/>
            <person name="Wincker P."/>
            <person name="Chourrout D."/>
        </authorList>
    </citation>
    <scope>NUCLEOTIDE SEQUENCE [LARGE SCALE GENOMIC DNA]</scope>
</reference>
<gene>
    <name evidence="11" type="ORF">GSOID_T00000723001</name>
</gene>
<dbReference type="InterPro" id="IPR027417">
    <property type="entry name" value="P-loop_NTPase"/>
</dbReference>
<dbReference type="GO" id="GO:0007018">
    <property type="term" value="P:microtubule-based movement"/>
    <property type="evidence" value="ECO:0007669"/>
    <property type="project" value="InterPro"/>
</dbReference>
<evidence type="ECO:0000256" key="7">
    <source>
        <dbReference type="PROSITE-ProRule" id="PRU00283"/>
    </source>
</evidence>
<dbReference type="SMART" id="SM00278">
    <property type="entry name" value="HhH1"/>
    <property type="match status" value="1"/>
</dbReference>
<dbReference type="AlphaFoldDB" id="E4WSI7"/>
<evidence type="ECO:0000256" key="3">
    <source>
        <dbReference type="ARBA" id="ARBA00022741"/>
    </source>
</evidence>
<name>E4WSI7_OIKDI</name>